<proteinExistence type="predicted"/>
<dbReference type="OrthoDB" id="190072at2759"/>
<protein>
    <recommendedName>
        <fullName evidence="3">Phosphoribosylanthranilate isomerase</fullName>
    </recommendedName>
</protein>
<accession>A0A9W7G3A8</accession>
<comment type="caution">
    <text evidence="1">The sequence shown here is derived from an EMBL/GenBank/DDBJ whole genome shotgun (WGS) entry which is preliminary data.</text>
</comment>
<name>A0A9W7G3A8_9STRA</name>
<organism evidence="1 2">
    <name type="scientific">Triparma retinervis</name>
    <dbReference type="NCBI Taxonomy" id="2557542"/>
    <lineage>
        <taxon>Eukaryota</taxon>
        <taxon>Sar</taxon>
        <taxon>Stramenopiles</taxon>
        <taxon>Ochrophyta</taxon>
        <taxon>Bolidophyceae</taxon>
        <taxon>Parmales</taxon>
        <taxon>Triparmaceae</taxon>
        <taxon>Triparma</taxon>
    </lineage>
</organism>
<dbReference type="EMBL" id="BRXZ01007659">
    <property type="protein sequence ID" value="GMI31218.1"/>
    <property type="molecule type" value="Genomic_DNA"/>
</dbReference>
<dbReference type="Proteomes" id="UP001165082">
    <property type="component" value="Unassembled WGS sequence"/>
</dbReference>
<evidence type="ECO:0000313" key="1">
    <source>
        <dbReference type="EMBL" id="GMI31218.1"/>
    </source>
</evidence>
<keyword evidence="2" id="KW-1185">Reference proteome</keyword>
<dbReference type="AlphaFoldDB" id="A0A9W7G3A8"/>
<evidence type="ECO:0000313" key="2">
    <source>
        <dbReference type="Proteomes" id="UP001165082"/>
    </source>
</evidence>
<evidence type="ECO:0008006" key="3">
    <source>
        <dbReference type="Google" id="ProtNLM"/>
    </source>
</evidence>
<reference evidence="1" key="1">
    <citation type="submission" date="2022-07" db="EMBL/GenBank/DDBJ databases">
        <title>Genome analysis of Parmales, a sister group of diatoms, reveals the evolutionary specialization of diatoms from phago-mixotrophs to photoautotrophs.</title>
        <authorList>
            <person name="Ban H."/>
            <person name="Sato S."/>
            <person name="Yoshikawa S."/>
            <person name="Kazumasa Y."/>
            <person name="Nakamura Y."/>
            <person name="Ichinomiya M."/>
            <person name="Saitoh K."/>
            <person name="Sato N."/>
            <person name="Blanc-Mathieu R."/>
            <person name="Endo H."/>
            <person name="Kuwata A."/>
            <person name="Ogata H."/>
        </authorList>
    </citation>
    <scope>NUCLEOTIDE SEQUENCE</scope>
</reference>
<sequence>MMSMMSKEYPFIEWGVLFRPDKEGEPRYATMEWVEKELHPLWRKGNGSMRLAAHLCGERVNEVLRGEGEFLTKLAELGFRRVQINATKVNGVDTEDLKGKAEVLRALMGQFGFLEFIIQRSDETADLWKTLESANPPNMSMLFDESKGTGVLSSNGYPAPPAEYEVGYAGGIGPANVQDVLEKALESAKGSSVWIDMESSLRSQLNGRDIFDLGKCYECVRKVKEMGLF</sequence>
<gene>
    <name evidence="1" type="ORF">TrRE_jg11365</name>
</gene>